<comment type="subcellular location">
    <subcellularLocation>
        <location evidence="1">Cell membrane</location>
    </subcellularLocation>
</comment>
<keyword evidence="9 11" id="KW-0408">Iron</keyword>
<dbReference type="PANTHER" id="PTHR35008">
    <property type="entry name" value="BLL4482 PROTEIN-RELATED"/>
    <property type="match status" value="1"/>
</dbReference>
<reference evidence="15 16" key="1">
    <citation type="submission" date="2024-04" db="EMBL/GenBank/DDBJ databases">
        <title>Salinicola lusitanus LLJ914,a marine bacterium isolated from the Okinawa Trough.</title>
        <authorList>
            <person name="Li J."/>
        </authorList>
    </citation>
    <scope>NUCLEOTIDE SEQUENCE [LARGE SCALE GENOMIC DNA]</scope>
    <source>
        <strain evidence="15 16">LLJ914</strain>
    </source>
</reference>
<evidence type="ECO:0000256" key="7">
    <source>
        <dbReference type="ARBA" id="ARBA00022737"/>
    </source>
</evidence>
<dbReference type="PRINTS" id="PR00605">
    <property type="entry name" value="CYTCHROMECIC"/>
</dbReference>
<dbReference type="SUPFAM" id="SSF46626">
    <property type="entry name" value="Cytochrome c"/>
    <property type="match status" value="3"/>
</dbReference>
<keyword evidence="2" id="KW-0813">Transport</keyword>
<evidence type="ECO:0000259" key="14">
    <source>
        <dbReference type="PROSITE" id="PS51007"/>
    </source>
</evidence>
<keyword evidence="4 11" id="KW-0349">Heme</keyword>
<dbReference type="Gene3D" id="1.10.760.10">
    <property type="entry name" value="Cytochrome c-like domain"/>
    <property type="match status" value="3"/>
</dbReference>
<evidence type="ECO:0000256" key="2">
    <source>
        <dbReference type="ARBA" id="ARBA00022448"/>
    </source>
</evidence>
<evidence type="ECO:0000313" key="16">
    <source>
        <dbReference type="Proteomes" id="UP001453229"/>
    </source>
</evidence>
<dbReference type="PANTHER" id="PTHR35008:SF8">
    <property type="entry name" value="ALCOHOL DEHYDROGENASE CYTOCHROME C SUBUNIT"/>
    <property type="match status" value="1"/>
</dbReference>
<evidence type="ECO:0000256" key="12">
    <source>
        <dbReference type="SAM" id="MobiDB-lite"/>
    </source>
</evidence>
<keyword evidence="3" id="KW-1003">Cell membrane</keyword>
<accession>A0ABZ3CVW1</accession>
<keyword evidence="7" id="KW-0677">Repeat</keyword>
<evidence type="ECO:0000256" key="1">
    <source>
        <dbReference type="ARBA" id="ARBA00004236"/>
    </source>
</evidence>
<dbReference type="Proteomes" id="UP001453229">
    <property type="component" value="Chromosome"/>
</dbReference>
<dbReference type="PROSITE" id="PS51007">
    <property type="entry name" value="CYTC"/>
    <property type="match status" value="3"/>
</dbReference>
<evidence type="ECO:0000256" key="13">
    <source>
        <dbReference type="SAM" id="SignalP"/>
    </source>
</evidence>
<evidence type="ECO:0000256" key="9">
    <source>
        <dbReference type="ARBA" id="ARBA00023004"/>
    </source>
</evidence>
<evidence type="ECO:0000256" key="5">
    <source>
        <dbReference type="ARBA" id="ARBA00022723"/>
    </source>
</evidence>
<dbReference type="PIRSF" id="PIRSF000018">
    <property type="entry name" value="Mb_ADH_cyt_c"/>
    <property type="match status" value="1"/>
</dbReference>
<proteinExistence type="predicted"/>
<dbReference type="InterPro" id="IPR036909">
    <property type="entry name" value="Cyt_c-like_dom_sf"/>
</dbReference>
<evidence type="ECO:0000256" key="8">
    <source>
        <dbReference type="ARBA" id="ARBA00022982"/>
    </source>
</evidence>
<feature type="signal peptide" evidence="13">
    <location>
        <begin position="1"/>
        <end position="26"/>
    </location>
</feature>
<dbReference type="InterPro" id="IPR051459">
    <property type="entry name" value="Cytochrome_c-type_DH"/>
</dbReference>
<gene>
    <name evidence="15" type="ORF">AAGT95_04735</name>
</gene>
<evidence type="ECO:0000256" key="10">
    <source>
        <dbReference type="ARBA" id="ARBA00023136"/>
    </source>
</evidence>
<keyword evidence="16" id="KW-1185">Reference proteome</keyword>
<feature type="domain" description="Cytochrome c" evidence="14">
    <location>
        <begin position="35"/>
        <end position="138"/>
    </location>
</feature>
<keyword evidence="6 13" id="KW-0732">Signal</keyword>
<feature type="domain" description="Cytochrome c" evidence="14">
    <location>
        <begin position="323"/>
        <end position="413"/>
    </location>
</feature>
<organism evidence="15 16">
    <name type="scientific">Salinicola lusitanus</name>
    <dbReference type="NCBI Taxonomy" id="1949085"/>
    <lineage>
        <taxon>Bacteria</taxon>
        <taxon>Pseudomonadati</taxon>
        <taxon>Pseudomonadota</taxon>
        <taxon>Gammaproteobacteria</taxon>
        <taxon>Oceanospirillales</taxon>
        <taxon>Halomonadaceae</taxon>
        <taxon>Salinicola</taxon>
    </lineage>
</organism>
<feature type="region of interest" description="Disordered" evidence="12">
    <location>
        <begin position="428"/>
        <end position="453"/>
    </location>
</feature>
<feature type="chain" id="PRO_5045781820" evidence="13">
    <location>
        <begin position="27"/>
        <end position="453"/>
    </location>
</feature>
<dbReference type="Pfam" id="PF00034">
    <property type="entry name" value="Cytochrom_C"/>
    <property type="match status" value="2"/>
</dbReference>
<dbReference type="RefSeq" id="WP_342595690.1">
    <property type="nucleotide sequence ID" value="NZ_CP151919.1"/>
</dbReference>
<dbReference type="InterPro" id="IPR009056">
    <property type="entry name" value="Cyt_c-like_dom"/>
</dbReference>
<sequence>MSRSWSQVSVGMLAMGLVSVALPAVAQEHGSSDDAQIERGAYLARAGDCVACHTAPGGTPFAGGLAIDSPFGAIYSTNITPDKDHGIGNYSRDQFAAAVRQGVRADGANLYPAMPYPAYAKVSDEDIDALYAYFMHGVEPVSEQPTKTDLSFPFNQRWGIALWDWFFTDEPTTAAAPGGEDPVARGRYLVEGLGHCGSCHTPRGLAYQSKALDDSDSDFLSGANLNGWLAPALRGGDGVAGMGISDWSEEEIVEYLATGRNAHAAVGGEMTSVIEHSTSHLSDDDLQAIAAYLKTLPSVESDTQHAFDATADSDTERQLTGATDLSEGAELYLNSCNACHFANGKGAPRVFPSLVGNSLINADDPSGLIHTILAGAELPSTPKAPERLMMPGFAWRMSDEEVANLATFLRQGWGNQAPGVSADQVAAVRSELDPEETHSSQPDPVYAEPNASE</sequence>
<evidence type="ECO:0000313" key="15">
    <source>
        <dbReference type="EMBL" id="XAD55279.1"/>
    </source>
</evidence>
<name>A0ABZ3CVW1_9GAMM</name>
<evidence type="ECO:0000256" key="11">
    <source>
        <dbReference type="PROSITE-ProRule" id="PRU00433"/>
    </source>
</evidence>
<feature type="domain" description="Cytochrome c" evidence="14">
    <location>
        <begin position="181"/>
        <end position="297"/>
    </location>
</feature>
<evidence type="ECO:0000256" key="6">
    <source>
        <dbReference type="ARBA" id="ARBA00022729"/>
    </source>
</evidence>
<keyword evidence="8" id="KW-0249">Electron transport</keyword>
<evidence type="ECO:0000256" key="4">
    <source>
        <dbReference type="ARBA" id="ARBA00022617"/>
    </source>
</evidence>
<dbReference type="InterPro" id="IPR014353">
    <property type="entry name" value="Membr-bd_ADH_cyt_c"/>
</dbReference>
<dbReference type="InterPro" id="IPR008168">
    <property type="entry name" value="Cyt_C_IC"/>
</dbReference>
<dbReference type="Pfam" id="PF13442">
    <property type="entry name" value="Cytochrome_CBB3"/>
    <property type="match status" value="1"/>
</dbReference>
<keyword evidence="10" id="KW-0472">Membrane</keyword>
<evidence type="ECO:0000256" key="3">
    <source>
        <dbReference type="ARBA" id="ARBA00022475"/>
    </source>
</evidence>
<dbReference type="EMBL" id="CP151919">
    <property type="protein sequence ID" value="XAD55279.1"/>
    <property type="molecule type" value="Genomic_DNA"/>
</dbReference>
<keyword evidence="5 11" id="KW-0479">Metal-binding</keyword>
<protein>
    <submittedName>
        <fullName evidence="15">Cytochrome c</fullName>
    </submittedName>
</protein>